<evidence type="ECO:0000313" key="4">
    <source>
        <dbReference type="WBParaSite" id="Bm9743.1"/>
    </source>
</evidence>
<dbReference type="OrthoDB" id="7426838at2759"/>
<name>A0A4E9FBK2_BRUMA</name>
<sequence>MPWCAEIRPVLSRLRWCDASSDVDEVLSDLEKIFVLSEAWNAAVDISSAYPDCWRVDENSFYHTFLLGRAKTYGCFHLWEWLSMFTKCTDVSIELQYIMSLCEKTDWSLFSVKKRCELDSCVRNCRCGEEHDLHVILDECALRICISPKMSTAAFLDLFNIEFPNALSDFQTTFLKASFQGLNRVCASARRTTPVPKVNQSSTITRPQTVQKSFLSRSVPRPRH</sequence>
<reference evidence="2" key="2">
    <citation type="submission" date="2019-04" db="EMBL/GenBank/DDBJ databases">
        <authorList>
            <person name="Howe K."/>
            <person name="Paulini M."/>
            <person name="Williams G."/>
        </authorList>
    </citation>
    <scope>NUCLEOTIDE SEQUENCE [LARGE SCALE GENOMIC DNA]</scope>
    <source>
        <strain evidence="2">FR3</strain>
    </source>
</reference>
<dbReference type="Proteomes" id="UP000006672">
    <property type="component" value="Unassembled WGS sequence"/>
</dbReference>
<feature type="region of interest" description="Disordered" evidence="1">
    <location>
        <begin position="193"/>
        <end position="224"/>
    </location>
</feature>
<dbReference type="KEGG" id="bmy:BM_BM9743"/>
<dbReference type="AlphaFoldDB" id="A0A4E9FBK2"/>
<reference evidence="4" key="3">
    <citation type="submission" date="2022-04" db="UniProtKB">
        <authorList>
            <consortium name="WormBaseParasite"/>
        </authorList>
    </citation>
    <scope>IDENTIFICATION</scope>
</reference>
<dbReference type="GeneID" id="66060448"/>
<accession>A0A8L7YPY3</accession>
<protein>
    <submittedName>
        <fullName evidence="4">Bm9747</fullName>
    </submittedName>
</protein>
<evidence type="ECO:0000313" key="3">
    <source>
        <dbReference type="Proteomes" id="UP000006672"/>
    </source>
</evidence>
<reference evidence="3" key="1">
    <citation type="journal article" date="2007" name="Science">
        <title>Draft genome of the filarial nematode parasite Brugia malayi.</title>
        <authorList>
            <person name="Ghedin E."/>
            <person name="Wang S."/>
            <person name="Spiro D."/>
            <person name="Caler E."/>
            <person name="Zhao Q."/>
            <person name="Crabtree J."/>
            <person name="Allen J.E."/>
            <person name="Delcher A.L."/>
            <person name="Guiliano D.B."/>
            <person name="Miranda-Saavedra D."/>
            <person name="Angiuoli S.V."/>
            <person name="Creasy T."/>
            <person name="Amedeo P."/>
            <person name="Haas B."/>
            <person name="El-Sayed N.M."/>
            <person name="Wortman J.R."/>
            <person name="Feldblyum T."/>
            <person name="Tallon L."/>
            <person name="Schatz M."/>
            <person name="Shumway M."/>
            <person name="Koo H."/>
            <person name="Salzberg S.L."/>
            <person name="Schobel S."/>
            <person name="Pertea M."/>
            <person name="Pop M."/>
            <person name="White O."/>
            <person name="Barton G.J."/>
            <person name="Carlow C.K."/>
            <person name="Crawford M.J."/>
            <person name="Daub J."/>
            <person name="Dimmic M.W."/>
            <person name="Estes C.F."/>
            <person name="Foster J.M."/>
            <person name="Ganatra M."/>
            <person name="Gregory W.F."/>
            <person name="Johnson N.M."/>
            <person name="Jin J."/>
            <person name="Komuniecki R."/>
            <person name="Korf I."/>
            <person name="Kumar S."/>
            <person name="Laney S."/>
            <person name="Li B.W."/>
            <person name="Li W."/>
            <person name="Lindblom T.H."/>
            <person name="Lustigman S."/>
            <person name="Ma D."/>
            <person name="Maina C.V."/>
            <person name="Martin D.M."/>
            <person name="McCarter J.P."/>
            <person name="McReynolds L."/>
            <person name="Mitreva M."/>
            <person name="Nutman T.B."/>
            <person name="Parkinson J."/>
            <person name="Peregrin-Alvarez J.M."/>
            <person name="Poole C."/>
            <person name="Ren Q."/>
            <person name="Saunders L."/>
            <person name="Sluder A.E."/>
            <person name="Smith K."/>
            <person name="Stanke M."/>
            <person name="Unnasch T.R."/>
            <person name="Ware J."/>
            <person name="Wei A.D."/>
            <person name="Weil G."/>
            <person name="Williams D.J."/>
            <person name="Zhang Y."/>
            <person name="Williams S.A."/>
            <person name="Fraser-Liggett C."/>
            <person name="Slatko B."/>
            <person name="Blaxter M.L."/>
            <person name="Scott A.L."/>
        </authorList>
    </citation>
    <scope>NUCLEOTIDE SEQUENCE</scope>
    <source>
        <strain evidence="3">FR3</strain>
    </source>
</reference>
<dbReference type="RefSeq" id="XP_042934405.1">
    <property type="nucleotide sequence ID" value="XM_043078471.1"/>
</dbReference>
<dbReference type="CTD" id="66060448"/>
<proteinExistence type="predicted"/>
<evidence type="ECO:0000256" key="1">
    <source>
        <dbReference type="SAM" id="MobiDB-lite"/>
    </source>
</evidence>
<evidence type="ECO:0000313" key="2">
    <source>
        <dbReference type="EMBL" id="VIO93606.1"/>
    </source>
</evidence>
<accession>A0A4E9FBK2</accession>
<organism evidence="2">
    <name type="scientific">Brugia malayi</name>
    <name type="common">Filarial nematode worm</name>
    <dbReference type="NCBI Taxonomy" id="6279"/>
    <lineage>
        <taxon>Eukaryota</taxon>
        <taxon>Metazoa</taxon>
        <taxon>Ecdysozoa</taxon>
        <taxon>Nematoda</taxon>
        <taxon>Chromadorea</taxon>
        <taxon>Rhabditida</taxon>
        <taxon>Spirurina</taxon>
        <taxon>Spiruromorpha</taxon>
        <taxon>Filarioidea</taxon>
        <taxon>Onchocercidae</taxon>
        <taxon>Brugia</taxon>
    </lineage>
</organism>
<gene>
    <name evidence="2" type="primary">Bm9743</name>
    <name evidence="2" type="ORF">BM_BM9743</name>
</gene>
<keyword evidence="3" id="KW-1185">Reference proteome</keyword>
<dbReference type="EMBL" id="CAAKNF010000193">
    <property type="protein sequence ID" value="VIO93606.1"/>
    <property type="molecule type" value="Genomic_DNA"/>
</dbReference>
<feature type="compositionally biased region" description="Polar residues" evidence="1">
    <location>
        <begin position="198"/>
        <end position="216"/>
    </location>
</feature>
<dbReference type="WBParaSite" id="Bm9743.1">
    <property type="protein sequence ID" value="Bm9743.1"/>
    <property type="gene ID" value="WBGene00230004"/>
</dbReference>